<reference evidence="1 2" key="1">
    <citation type="submission" date="2019-08" db="EMBL/GenBank/DDBJ databases">
        <authorList>
            <person name="Seo M.-J."/>
        </authorList>
    </citation>
    <scope>NUCLEOTIDE SEQUENCE [LARGE SCALE GENOMIC DNA]</scope>
    <source>
        <strain evidence="1 2">KIGAM108</strain>
    </source>
</reference>
<dbReference type="AlphaFoldDB" id="A0A5D6VBQ2"/>
<dbReference type="Proteomes" id="UP000322791">
    <property type="component" value="Unassembled WGS sequence"/>
</dbReference>
<name>A0A5D6VBQ2_9BACT</name>
<dbReference type="EMBL" id="VTHL01000003">
    <property type="protein sequence ID" value="TYZ12760.1"/>
    <property type="molecule type" value="Genomic_DNA"/>
</dbReference>
<evidence type="ECO:0000313" key="2">
    <source>
        <dbReference type="Proteomes" id="UP000322791"/>
    </source>
</evidence>
<protein>
    <submittedName>
        <fullName evidence="1">Uncharacterized protein</fullName>
    </submittedName>
</protein>
<proteinExistence type="predicted"/>
<accession>A0A5D6VBQ2</accession>
<gene>
    <name evidence="1" type="ORF">FY528_04995</name>
</gene>
<organism evidence="1 2">
    <name type="scientific">Hymenobacter lutimineralis</name>
    <dbReference type="NCBI Taxonomy" id="2606448"/>
    <lineage>
        <taxon>Bacteria</taxon>
        <taxon>Pseudomonadati</taxon>
        <taxon>Bacteroidota</taxon>
        <taxon>Cytophagia</taxon>
        <taxon>Cytophagales</taxon>
        <taxon>Hymenobacteraceae</taxon>
        <taxon>Hymenobacter</taxon>
    </lineage>
</organism>
<keyword evidence="2" id="KW-1185">Reference proteome</keyword>
<comment type="caution">
    <text evidence="1">The sequence shown here is derived from an EMBL/GenBank/DDBJ whole genome shotgun (WGS) entry which is preliminary data.</text>
</comment>
<evidence type="ECO:0000313" key="1">
    <source>
        <dbReference type="EMBL" id="TYZ12760.1"/>
    </source>
</evidence>
<sequence>MAWRDVPAERFGPWHTV</sequence>